<name>H3GWE2_PHYRM</name>
<dbReference type="Proteomes" id="UP000005238">
    <property type="component" value="Unassembled WGS sequence"/>
</dbReference>
<evidence type="ECO:0000313" key="4">
    <source>
        <dbReference type="Proteomes" id="UP000005238"/>
    </source>
</evidence>
<dbReference type="EMBL" id="DS566060">
    <property type="status" value="NOT_ANNOTATED_CDS"/>
    <property type="molecule type" value="Genomic_DNA"/>
</dbReference>
<sequence length="514" mass="58106">MASVVDTLALYERVLALIKPRELHRSCNDVLHDEICAVQKSVDDVVAIFAKVAEVREAVNQLEQGKPSTGRSASLMEVMESTMELQRELGEQLSQIATGMKVQTADAEKEERVQEKRKRRDEVMEETESSSSSDSSSSKSEEEEPKEKKQKREKVDELERVKAHGAMEAKTDTKMSTDLHVAHECLTAITEVRTINKQIHFDMQDKWNRAVFDIKRILKRQAEFDAHTTDDAAADVTARALEAAALVFKKVEMTGEHTKELQSLTATLTYACSKNELLRIYFHRVRAQLESVEMEIRRSMTKDTEDSGSKKTAFAGSKTQSKSLGQQLGTYRELIITMRSVPKREKSKFILEALGVMQQVMIDDSTFTAYSKRLDGKNNQGGWQSLATSLVALLNEKRGLSVAKTSRSPPLTYRSPPLISKATSEMKDRLASILTQVEQWQDGIFSMGQVDKVMKTLGVVMAYKSKEWNPPADSAARTCVEKLKACIRMIKKQAHRDKRLKTVKKWKCSINKYR</sequence>
<feature type="compositionally biased region" description="Low complexity" evidence="2">
    <location>
        <begin position="129"/>
        <end position="138"/>
    </location>
</feature>
<dbReference type="HOGENOM" id="CLU_041096_0_0_1"/>
<dbReference type="OMA" id="QVEQWQD"/>
<reference evidence="3" key="2">
    <citation type="submission" date="2015-06" db="UniProtKB">
        <authorList>
            <consortium name="EnsemblProtists"/>
        </authorList>
    </citation>
    <scope>IDENTIFICATION</scope>
    <source>
        <strain evidence="3">Pr102</strain>
    </source>
</reference>
<protein>
    <submittedName>
        <fullName evidence="3">Uncharacterized protein</fullName>
    </submittedName>
</protein>
<keyword evidence="4" id="KW-1185">Reference proteome</keyword>
<comment type="similarity">
    <text evidence="1">Belongs to the FAM133 family.</text>
</comment>
<evidence type="ECO:0000256" key="1">
    <source>
        <dbReference type="ARBA" id="ARBA00009569"/>
    </source>
</evidence>
<feature type="region of interest" description="Disordered" evidence="2">
    <location>
        <begin position="300"/>
        <end position="321"/>
    </location>
</feature>
<evidence type="ECO:0000256" key="2">
    <source>
        <dbReference type="SAM" id="MobiDB-lite"/>
    </source>
</evidence>
<dbReference type="VEuPathDB" id="FungiDB:KRP22_10934"/>
<feature type="region of interest" description="Disordered" evidence="2">
    <location>
        <begin position="99"/>
        <end position="169"/>
    </location>
</feature>
<evidence type="ECO:0000313" key="3">
    <source>
        <dbReference type="EnsemblProtists" id="Phyra81788"/>
    </source>
</evidence>
<accession>H3GWE2</accession>
<feature type="compositionally biased region" description="Basic and acidic residues" evidence="2">
    <location>
        <begin position="300"/>
        <end position="309"/>
    </location>
</feature>
<dbReference type="AlphaFoldDB" id="H3GWE2"/>
<proteinExistence type="inferred from homology"/>
<dbReference type="PANTHER" id="PTHR31911">
    <property type="entry name" value="PROTEIN FAM133"/>
    <property type="match status" value="1"/>
</dbReference>
<reference evidence="4" key="1">
    <citation type="journal article" date="2006" name="Science">
        <title>Phytophthora genome sequences uncover evolutionary origins and mechanisms of pathogenesis.</title>
        <authorList>
            <person name="Tyler B.M."/>
            <person name="Tripathy S."/>
            <person name="Zhang X."/>
            <person name="Dehal P."/>
            <person name="Jiang R.H."/>
            <person name="Aerts A."/>
            <person name="Arredondo F.D."/>
            <person name="Baxter L."/>
            <person name="Bensasson D."/>
            <person name="Beynon J.L."/>
            <person name="Chapman J."/>
            <person name="Damasceno C.M."/>
            <person name="Dorrance A.E."/>
            <person name="Dou D."/>
            <person name="Dickerman A.W."/>
            <person name="Dubchak I.L."/>
            <person name="Garbelotto M."/>
            <person name="Gijzen M."/>
            <person name="Gordon S.G."/>
            <person name="Govers F."/>
            <person name="Grunwald N.J."/>
            <person name="Huang W."/>
            <person name="Ivors K.L."/>
            <person name="Jones R.W."/>
            <person name="Kamoun S."/>
            <person name="Krampis K."/>
            <person name="Lamour K.H."/>
            <person name="Lee M.K."/>
            <person name="McDonald W.H."/>
            <person name="Medina M."/>
            <person name="Meijer H.J."/>
            <person name="Nordberg E.K."/>
            <person name="Maclean D.J."/>
            <person name="Ospina-Giraldo M.D."/>
            <person name="Morris P.F."/>
            <person name="Phuntumart V."/>
            <person name="Putnam N.H."/>
            <person name="Rash S."/>
            <person name="Rose J.K."/>
            <person name="Sakihama Y."/>
            <person name="Salamov A.A."/>
            <person name="Savidor A."/>
            <person name="Scheuring C.F."/>
            <person name="Smith B.M."/>
            <person name="Sobral B.W."/>
            <person name="Terry A."/>
            <person name="Torto-Alalibo T.A."/>
            <person name="Win J."/>
            <person name="Xu Z."/>
            <person name="Zhang H."/>
            <person name="Grigoriev I.V."/>
            <person name="Rokhsar D.S."/>
            <person name="Boore J.L."/>
        </authorList>
    </citation>
    <scope>NUCLEOTIDE SEQUENCE [LARGE SCALE GENOMIC DNA]</scope>
    <source>
        <strain evidence="4">Pr102</strain>
    </source>
</reference>
<dbReference type="VEuPathDB" id="FungiDB:KRP23_11695"/>
<dbReference type="InterPro" id="IPR026766">
    <property type="entry name" value="Fam133"/>
</dbReference>
<dbReference type="EnsemblProtists" id="Phyra81788">
    <property type="protein sequence ID" value="Phyra81788"/>
    <property type="gene ID" value="Phyra81788"/>
</dbReference>
<dbReference type="eggNOG" id="ENOG502RRWU">
    <property type="taxonomic scope" value="Eukaryota"/>
</dbReference>
<dbReference type="PANTHER" id="PTHR31911:SF1">
    <property type="entry name" value="FAMILY WITH SEQUENCE SIMILARITY 133 MEMBER B-RELATED"/>
    <property type="match status" value="1"/>
</dbReference>
<dbReference type="InParanoid" id="H3GWE2"/>
<feature type="compositionally biased region" description="Basic and acidic residues" evidence="2">
    <location>
        <begin position="153"/>
        <end position="169"/>
    </location>
</feature>
<organism evidence="3 4">
    <name type="scientific">Phytophthora ramorum</name>
    <name type="common">Sudden oak death agent</name>
    <dbReference type="NCBI Taxonomy" id="164328"/>
    <lineage>
        <taxon>Eukaryota</taxon>
        <taxon>Sar</taxon>
        <taxon>Stramenopiles</taxon>
        <taxon>Oomycota</taxon>
        <taxon>Peronosporomycetes</taxon>
        <taxon>Peronosporales</taxon>
        <taxon>Peronosporaceae</taxon>
        <taxon>Phytophthora</taxon>
    </lineage>
</organism>